<comment type="caution">
    <text evidence="2">The sequence shown here is derived from an EMBL/GenBank/DDBJ whole genome shotgun (WGS) entry which is preliminary data.</text>
</comment>
<feature type="transmembrane region" description="Helical" evidence="1">
    <location>
        <begin position="103"/>
        <end position="129"/>
    </location>
</feature>
<feature type="transmembrane region" description="Helical" evidence="1">
    <location>
        <begin position="20"/>
        <end position="38"/>
    </location>
</feature>
<keyword evidence="1" id="KW-1133">Transmembrane helix</keyword>
<protein>
    <submittedName>
        <fullName evidence="2">Uncharacterized protein</fullName>
    </submittedName>
</protein>
<evidence type="ECO:0000256" key="1">
    <source>
        <dbReference type="SAM" id="Phobius"/>
    </source>
</evidence>
<evidence type="ECO:0000313" key="2">
    <source>
        <dbReference type="EMBL" id="CAL4122589.1"/>
    </source>
</evidence>
<dbReference type="PANTHER" id="PTHR36694">
    <property type="entry name" value="PASIFLORA 1, ISOFORM A-RELATED"/>
    <property type="match status" value="1"/>
</dbReference>
<reference evidence="2 3" key="1">
    <citation type="submission" date="2024-05" db="EMBL/GenBank/DDBJ databases">
        <authorList>
            <person name="Wallberg A."/>
        </authorList>
    </citation>
    <scope>NUCLEOTIDE SEQUENCE [LARGE SCALE GENOMIC DNA]</scope>
</reference>
<dbReference type="EMBL" id="CAXKWB010020442">
    <property type="protein sequence ID" value="CAL4122589.1"/>
    <property type="molecule type" value="Genomic_DNA"/>
</dbReference>
<keyword evidence="1" id="KW-0472">Membrane</keyword>
<keyword evidence="3" id="KW-1185">Reference proteome</keyword>
<proteinExistence type="predicted"/>
<evidence type="ECO:0000313" key="3">
    <source>
        <dbReference type="Proteomes" id="UP001497623"/>
    </source>
</evidence>
<sequence>MGLYEPKSCCICFDTKNGSLILASLTLIGSILNILNALSGQLSASLSAVWDQINKDSPSEYQQYKENFILYAVIATLAWNGLLMTLSCLLIHGVRKDRPGLMLPFLAWSWTRITMEVLCSLFVTGLAIYTQEPLIFIGTFVLAICITIETYFVLVINAYHKQVKRSLSEDHQLLREEFDNDNFDYKVKV</sequence>
<feature type="transmembrane region" description="Helical" evidence="1">
    <location>
        <begin position="135"/>
        <end position="159"/>
    </location>
</feature>
<keyword evidence="1" id="KW-0812">Transmembrane</keyword>
<dbReference type="Proteomes" id="UP001497623">
    <property type="component" value="Unassembled WGS sequence"/>
</dbReference>
<dbReference type="PANTHER" id="PTHR36694:SF11">
    <property type="entry name" value="LP21121P-RELATED"/>
    <property type="match status" value="1"/>
</dbReference>
<feature type="transmembrane region" description="Helical" evidence="1">
    <location>
        <begin position="68"/>
        <end position="91"/>
    </location>
</feature>
<organism evidence="2 3">
    <name type="scientific">Meganyctiphanes norvegica</name>
    <name type="common">Northern krill</name>
    <name type="synonym">Thysanopoda norvegica</name>
    <dbReference type="NCBI Taxonomy" id="48144"/>
    <lineage>
        <taxon>Eukaryota</taxon>
        <taxon>Metazoa</taxon>
        <taxon>Ecdysozoa</taxon>
        <taxon>Arthropoda</taxon>
        <taxon>Crustacea</taxon>
        <taxon>Multicrustacea</taxon>
        <taxon>Malacostraca</taxon>
        <taxon>Eumalacostraca</taxon>
        <taxon>Eucarida</taxon>
        <taxon>Euphausiacea</taxon>
        <taxon>Euphausiidae</taxon>
        <taxon>Meganyctiphanes</taxon>
    </lineage>
</organism>
<name>A0AAV2REG4_MEGNR</name>
<accession>A0AAV2REG4</accession>
<dbReference type="AlphaFoldDB" id="A0AAV2REG4"/>
<gene>
    <name evidence="2" type="ORF">MNOR_LOCUS23311</name>
</gene>